<comment type="similarity">
    <text evidence="1">Belongs to the dynein light chain Tctex-type family.</text>
</comment>
<gene>
    <name evidence="3" type="ORF">PANDA_003818</name>
</gene>
<dbReference type="InterPro" id="IPR005334">
    <property type="entry name" value="Tctex-1-like"/>
</dbReference>
<dbReference type="Gene3D" id="3.30.1140.40">
    <property type="entry name" value="Tctex-1"/>
    <property type="match status" value="1"/>
</dbReference>
<sequence length="166" mass="18270">MSHPILSLLEPARKPRGGTGRSALSFPKALLRRPRTGNDVPEEQMAKDQVSREALDKGMTFTASSSWANEKKEPLWSARQEVKLAPLQVEELLQAHLPLKVADLVKAVTPPRYKLVCSVSIGSKGQDDTVVSSQSLWDPCADRFATSHCVNRTLPCVALVHAIYLE</sequence>
<organism evidence="3">
    <name type="scientific">Ailuropoda melanoleuca</name>
    <name type="common">Giant panda</name>
    <dbReference type="NCBI Taxonomy" id="9646"/>
    <lineage>
        <taxon>Eukaryota</taxon>
        <taxon>Metazoa</taxon>
        <taxon>Chordata</taxon>
        <taxon>Craniata</taxon>
        <taxon>Vertebrata</taxon>
        <taxon>Euteleostomi</taxon>
        <taxon>Mammalia</taxon>
        <taxon>Eutheria</taxon>
        <taxon>Laurasiatheria</taxon>
        <taxon>Carnivora</taxon>
        <taxon>Caniformia</taxon>
        <taxon>Ursidae</taxon>
        <taxon>Ailuropoda</taxon>
    </lineage>
</organism>
<dbReference type="CDD" id="cd21451">
    <property type="entry name" value="DLC-like_TCTEX1D"/>
    <property type="match status" value="1"/>
</dbReference>
<evidence type="ECO:0000256" key="2">
    <source>
        <dbReference type="SAM" id="MobiDB-lite"/>
    </source>
</evidence>
<protein>
    <submittedName>
        <fullName evidence="3">Uncharacterized protein</fullName>
    </submittedName>
</protein>
<dbReference type="EMBL" id="GL192442">
    <property type="protein sequence ID" value="EFB29161.1"/>
    <property type="molecule type" value="Genomic_DNA"/>
</dbReference>
<name>D2H2G3_AILME</name>
<feature type="region of interest" description="Disordered" evidence="2">
    <location>
        <begin position="1"/>
        <end position="47"/>
    </location>
</feature>
<dbReference type="InterPro" id="IPR038586">
    <property type="entry name" value="Tctex-1-like_sf"/>
</dbReference>
<evidence type="ECO:0000313" key="3">
    <source>
        <dbReference type="EMBL" id="EFB29161.1"/>
    </source>
</evidence>
<dbReference type="InParanoid" id="D2H2G3"/>
<evidence type="ECO:0000256" key="1">
    <source>
        <dbReference type="ARBA" id="ARBA00005361"/>
    </source>
</evidence>
<accession>D2H2G3</accession>
<dbReference type="Pfam" id="PF03645">
    <property type="entry name" value="Tctex-1"/>
    <property type="match status" value="1"/>
</dbReference>
<reference evidence="3" key="1">
    <citation type="journal article" date="2010" name="Nature">
        <title>The sequence and de novo assembly of the giant panda genome.</title>
        <authorList>
            <person name="Li R."/>
            <person name="Fan W."/>
            <person name="Tian G."/>
            <person name="Zhu H."/>
            <person name="He L."/>
            <person name="Cai J."/>
            <person name="Huang Q."/>
            <person name="Cai Q."/>
            <person name="Li B."/>
            <person name="Bai Y."/>
            <person name="Zhang Z."/>
            <person name="Zhang Y."/>
            <person name="Wang W."/>
            <person name="Li J."/>
            <person name="Wei F."/>
            <person name="Li H."/>
            <person name="Jian M."/>
            <person name="Li J."/>
            <person name="Zhang Z."/>
            <person name="Nielsen R."/>
            <person name="Li D."/>
            <person name="Gu W."/>
            <person name="Yang Z."/>
            <person name="Xuan Z."/>
            <person name="Ryder O.A."/>
            <person name="Leung F.C."/>
            <person name="Zhou Y."/>
            <person name="Cao J."/>
            <person name="Sun X."/>
            <person name="Fu Y."/>
            <person name="Fang X."/>
            <person name="Guo X."/>
            <person name="Wang B."/>
            <person name="Hou R."/>
            <person name="Shen F."/>
            <person name="Mu B."/>
            <person name="Ni P."/>
            <person name="Lin R."/>
            <person name="Qian W."/>
            <person name="Wang G."/>
            <person name="Yu C."/>
            <person name="Nie W."/>
            <person name="Wang J."/>
            <person name="Wu Z."/>
            <person name="Liang H."/>
            <person name="Min J."/>
            <person name="Wu Q."/>
            <person name="Cheng S."/>
            <person name="Ruan J."/>
            <person name="Wang M."/>
            <person name="Shi Z."/>
            <person name="Wen M."/>
            <person name="Liu B."/>
            <person name="Ren X."/>
            <person name="Zheng H."/>
            <person name="Dong D."/>
            <person name="Cook K."/>
            <person name="Shan G."/>
            <person name="Zhang H."/>
            <person name="Kosiol C."/>
            <person name="Xie X."/>
            <person name="Lu Z."/>
            <person name="Zheng H."/>
            <person name="Li Y."/>
            <person name="Steiner C.C."/>
            <person name="Lam T.T."/>
            <person name="Lin S."/>
            <person name="Zhang Q."/>
            <person name="Li G."/>
            <person name="Tian J."/>
            <person name="Gong T."/>
            <person name="Liu H."/>
            <person name="Zhang D."/>
            <person name="Fang L."/>
            <person name="Ye C."/>
            <person name="Zhang J."/>
            <person name="Hu W."/>
            <person name="Xu A."/>
            <person name="Ren Y."/>
            <person name="Zhang G."/>
            <person name="Bruford M.W."/>
            <person name="Li Q."/>
            <person name="Ma L."/>
            <person name="Guo Y."/>
            <person name="An N."/>
            <person name="Hu Y."/>
            <person name="Zheng Y."/>
            <person name="Shi Y."/>
            <person name="Li Z."/>
            <person name="Liu Q."/>
            <person name="Chen Y."/>
            <person name="Zhao J."/>
            <person name="Qu N."/>
            <person name="Zhao S."/>
            <person name="Tian F."/>
            <person name="Wang X."/>
            <person name="Wang H."/>
            <person name="Xu L."/>
            <person name="Liu X."/>
            <person name="Vinar T."/>
            <person name="Wang Y."/>
            <person name="Lam T.W."/>
            <person name="Yiu S.M."/>
            <person name="Liu S."/>
            <person name="Zhang H."/>
            <person name="Li D."/>
            <person name="Huang Y."/>
            <person name="Wang X."/>
            <person name="Yang G."/>
            <person name="Jiang Z."/>
            <person name="Wang J."/>
            <person name="Qin N."/>
            <person name="Li L."/>
            <person name="Li J."/>
            <person name="Bolund L."/>
            <person name="Kristiansen K."/>
            <person name="Wong G.K."/>
            <person name="Olson M."/>
            <person name="Zhang X."/>
            <person name="Li S."/>
            <person name="Yang H."/>
            <person name="Wang J."/>
            <person name="Wang J."/>
        </authorList>
    </citation>
    <scope>NUCLEOTIDE SEQUENCE [LARGE SCALE GENOMIC DNA]</scope>
</reference>
<dbReference type="AlphaFoldDB" id="D2H2G3"/>
<proteinExistence type="inferred from homology"/>